<protein>
    <submittedName>
        <fullName evidence="1">Uncharacterized protein</fullName>
    </submittedName>
</protein>
<proteinExistence type="predicted"/>
<organism evidence="1">
    <name type="scientific">Picea sitchensis</name>
    <name type="common">Sitka spruce</name>
    <name type="synonym">Pinus sitchensis</name>
    <dbReference type="NCBI Taxonomy" id="3332"/>
    <lineage>
        <taxon>Eukaryota</taxon>
        <taxon>Viridiplantae</taxon>
        <taxon>Streptophyta</taxon>
        <taxon>Embryophyta</taxon>
        <taxon>Tracheophyta</taxon>
        <taxon>Spermatophyta</taxon>
        <taxon>Pinopsida</taxon>
        <taxon>Pinidae</taxon>
        <taxon>Conifers I</taxon>
        <taxon>Pinales</taxon>
        <taxon>Pinaceae</taxon>
        <taxon>Picea</taxon>
    </lineage>
</organism>
<dbReference type="AlphaFoldDB" id="A0A6B9XTC4"/>
<geneLocation type="mitochondrion" evidence="1"/>
<evidence type="ECO:0000313" key="1">
    <source>
        <dbReference type="EMBL" id="QHR90293.1"/>
    </source>
</evidence>
<reference evidence="1" key="1">
    <citation type="submission" date="2019-03" db="EMBL/GenBank/DDBJ databases">
        <title>Largest Complete Mitochondrial Genome of a Gymnosperm, Sitka Spruce (Picea sitchensis), Indicates Complex Physical Structure.</title>
        <authorList>
            <person name="Jackman S.D."/>
            <person name="Coombe L."/>
            <person name="Warren R."/>
            <person name="Kirk H."/>
            <person name="Trinh E."/>
            <person name="McLeod T."/>
            <person name="Pleasance S."/>
            <person name="Pandoh P."/>
            <person name="Zhao Y."/>
            <person name="Coope R."/>
            <person name="Bousquet J."/>
            <person name="Bohlmann J.C."/>
            <person name="Jones S.J.M."/>
            <person name="Birol I."/>
        </authorList>
    </citation>
    <scope>NUCLEOTIDE SEQUENCE</scope>
    <source>
        <strain evidence="1">Q903</strain>
    </source>
</reference>
<dbReference type="EMBL" id="MK697699">
    <property type="protein sequence ID" value="QHR90293.1"/>
    <property type="molecule type" value="Genomic_DNA"/>
</dbReference>
<gene>
    <name evidence="1" type="primary">orf04339</name>
    <name evidence="1" type="ORF">Q903MT_gene4316</name>
</gene>
<keyword evidence="1" id="KW-0496">Mitochondrion</keyword>
<accession>A0A6B9XTC4</accession>
<name>A0A6B9XTC4_PICSI</name>
<sequence length="29" mass="3308">MNMELDMLVEALDNHFGQFKKGLCLCPLP</sequence>